<feature type="transmembrane region" description="Helical" evidence="5">
    <location>
        <begin position="211"/>
        <end position="240"/>
    </location>
</feature>
<evidence type="ECO:0000256" key="3">
    <source>
        <dbReference type="ARBA" id="ARBA00022989"/>
    </source>
</evidence>
<dbReference type="NCBIfam" id="TIGR01770">
    <property type="entry name" value="NDH_I_N"/>
    <property type="match status" value="1"/>
</dbReference>
<feature type="transmembrane region" description="Helical" evidence="5">
    <location>
        <begin position="464"/>
        <end position="487"/>
    </location>
</feature>
<comment type="subcellular location">
    <subcellularLocation>
        <location evidence="1">Membrane</location>
        <topology evidence="1">Multi-pass membrane protein</topology>
    </subcellularLocation>
</comment>
<dbReference type="GeneID" id="36493163"/>
<dbReference type="AlphaFoldDB" id="A0A2P1G8B5"/>
<protein>
    <submittedName>
        <fullName evidence="7">NADH dehydrogenase subunit 2</fullName>
    </submittedName>
</protein>
<dbReference type="GO" id="GO:0016020">
    <property type="term" value="C:membrane"/>
    <property type="evidence" value="ECO:0007669"/>
    <property type="project" value="UniProtKB-SubCell"/>
</dbReference>
<evidence type="ECO:0000256" key="4">
    <source>
        <dbReference type="ARBA" id="ARBA00023136"/>
    </source>
</evidence>
<dbReference type="EMBL" id="MG680945">
    <property type="protein sequence ID" value="AVM81207.1"/>
    <property type="molecule type" value="Genomic_DNA"/>
</dbReference>
<evidence type="ECO:0000259" key="6">
    <source>
        <dbReference type="Pfam" id="PF00361"/>
    </source>
</evidence>
<feature type="transmembrane region" description="Helical" evidence="5">
    <location>
        <begin position="378"/>
        <end position="402"/>
    </location>
</feature>
<dbReference type="InterPro" id="IPR001750">
    <property type="entry name" value="ND/Mrp_TM"/>
</dbReference>
<evidence type="ECO:0000313" key="7">
    <source>
        <dbReference type="EMBL" id="AVM81207.1"/>
    </source>
</evidence>
<feature type="transmembrane region" description="Helical" evidence="5">
    <location>
        <begin position="167"/>
        <end position="191"/>
    </location>
</feature>
<evidence type="ECO:0000256" key="1">
    <source>
        <dbReference type="ARBA" id="ARBA00004141"/>
    </source>
</evidence>
<keyword evidence="3 5" id="KW-1133">Transmembrane helix</keyword>
<gene>
    <name evidence="7" type="primary">nad2</name>
    <name evidence="7" type="ORF">PsulMt_p031</name>
</gene>
<feature type="transmembrane region" description="Helical" evidence="5">
    <location>
        <begin position="43"/>
        <end position="62"/>
    </location>
</feature>
<feature type="transmembrane region" description="Helical" evidence="5">
    <location>
        <begin position="112"/>
        <end position="130"/>
    </location>
</feature>
<keyword evidence="2 5" id="KW-0812">Transmembrane</keyword>
<name>A0A2P1G8B5_9CRYP</name>
<accession>A0A2P1G8B5</accession>
<dbReference type="PANTHER" id="PTHR22773">
    <property type="entry name" value="NADH DEHYDROGENASE"/>
    <property type="match status" value="1"/>
</dbReference>
<keyword evidence="7" id="KW-0496">Mitochondrion</keyword>
<dbReference type="GO" id="GO:0008137">
    <property type="term" value="F:NADH dehydrogenase (ubiquinone) activity"/>
    <property type="evidence" value="ECO:0007669"/>
    <property type="project" value="InterPro"/>
</dbReference>
<feature type="transmembrane region" description="Helical" evidence="5">
    <location>
        <begin position="252"/>
        <end position="280"/>
    </location>
</feature>
<reference evidence="7" key="1">
    <citation type="journal article" date="2018" name="BMC Genomics">
        <title>Comparative mitochondrial genomics of cryptophyte algae: gene shuffling and dynamic mobile genetic elements.</title>
        <authorList>
            <person name="Kim J.I."/>
            <person name="Yoon H.S."/>
            <person name="Yi G."/>
            <person name="Shin W."/>
            <person name="Archibald J.M."/>
        </authorList>
    </citation>
    <scope>NUCLEOTIDE SEQUENCE</scope>
    <source>
        <strain evidence="7">CCMP705</strain>
    </source>
</reference>
<feature type="domain" description="NADH:quinone oxidoreductase/Mrp antiporter transmembrane" evidence="6">
    <location>
        <begin position="132"/>
        <end position="427"/>
    </location>
</feature>
<organism evidence="7">
    <name type="scientific">Proteomonas sulcata</name>
    <dbReference type="NCBI Taxonomy" id="77928"/>
    <lineage>
        <taxon>Eukaryota</taxon>
        <taxon>Cryptophyceae</taxon>
        <taxon>Pyrenomonadales</taxon>
        <taxon>Geminigeraceae</taxon>
        <taxon>Proteomonas</taxon>
    </lineage>
</organism>
<dbReference type="HAMAP" id="MF_00445">
    <property type="entry name" value="NDH1_NuoN_1"/>
    <property type="match status" value="1"/>
</dbReference>
<geneLocation type="mitochondrion" evidence="7"/>
<keyword evidence="4 5" id="KW-0472">Membrane</keyword>
<dbReference type="PRINTS" id="PR01434">
    <property type="entry name" value="NADHDHGNASE5"/>
</dbReference>
<feature type="transmembrane region" description="Helical" evidence="5">
    <location>
        <begin position="286"/>
        <end position="304"/>
    </location>
</feature>
<sequence length="496" mass="56120">MEFTFDIDWIAAISEIYLIFIINILIVYAVIYSTSPHLHYPVIVKNVTWLSIQTLFFMLILTTSNILQEAVIFNNLLIIDNFTTLIKTIVLVSTIIVLLIITQYNKIENFNYFEYVILILLACSGILLLISSYDLISLYLALELQSFCLYILACLKRTSEFSTEAGLKYFILGAFSSGFLLFGCSLVYGFTGTTNFEQLFHIFTGIKENSLFYSIIIIVGFVFVTIGILFKLAVAPFHLWVPDVYEGAPTSVVAFFAIVPKIALVSLLVRLLFYVFYNLYFPWEEVLILCSIFSILIGTFGALIQKKVKRLIAYSSIAHSGYILIGISCGSLEGIYAAFFYSIIYIIMTILSFTILLSVRTKNHLNKIKYLNDLAGLYLANLPISLVFAIVFFSMCGIPPLAGFFSKLFIFFAALNMSLYSLTIFAALMSAVACFYYLRIIKIIFFDKPGTNIILLDIDKEKSLILSICSILLIIFFFWPAPLILFIHNGILCLCI</sequence>
<feature type="transmembrane region" description="Helical" evidence="5">
    <location>
        <begin position="136"/>
        <end position="155"/>
    </location>
</feature>
<dbReference type="Pfam" id="PF00361">
    <property type="entry name" value="Proton_antipo_M"/>
    <property type="match status" value="1"/>
</dbReference>
<evidence type="ECO:0000256" key="2">
    <source>
        <dbReference type="ARBA" id="ARBA00022692"/>
    </source>
</evidence>
<feature type="transmembrane region" description="Helical" evidence="5">
    <location>
        <begin position="408"/>
        <end position="438"/>
    </location>
</feature>
<dbReference type="GO" id="GO:0042773">
    <property type="term" value="P:ATP synthesis coupled electron transport"/>
    <property type="evidence" value="ECO:0007669"/>
    <property type="project" value="InterPro"/>
</dbReference>
<evidence type="ECO:0000256" key="5">
    <source>
        <dbReference type="SAM" id="Phobius"/>
    </source>
</evidence>
<feature type="transmembrane region" description="Helical" evidence="5">
    <location>
        <begin position="12"/>
        <end position="31"/>
    </location>
</feature>
<proteinExistence type="inferred from homology"/>
<dbReference type="InterPro" id="IPR010096">
    <property type="entry name" value="NADH-Q_OxRdtase_suN/2"/>
</dbReference>
<feature type="transmembrane region" description="Helical" evidence="5">
    <location>
        <begin position="311"/>
        <end position="328"/>
    </location>
</feature>
<dbReference type="RefSeq" id="YP_009476714.1">
    <property type="nucleotide sequence ID" value="NC_037453.1"/>
</dbReference>
<feature type="transmembrane region" description="Helical" evidence="5">
    <location>
        <begin position="82"/>
        <end position="100"/>
    </location>
</feature>
<feature type="transmembrane region" description="Helical" evidence="5">
    <location>
        <begin position="334"/>
        <end position="357"/>
    </location>
</feature>